<dbReference type="Proteomes" id="UP001344447">
    <property type="component" value="Unassembled WGS sequence"/>
</dbReference>
<keyword evidence="2" id="KW-0812">Transmembrane</keyword>
<evidence type="ECO:0000256" key="2">
    <source>
        <dbReference type="SAM" id="Phobius"/>
    </source>
</evidence>
<feature type="transmembrane region" description="Helical" evidence="2">
    <location>
        <begin position="62"/>
        <end position="83"/>
    </location>
</feature>
<feature type="compositionally biased region" description="Low complexity" evidence="1">
    <location>
        <begin position="226"/>
        <end position="235"/>
    </location>
</feature>
<organism evidence="3 4">
    <name type="scientific">Dictyostelium firmibasis</name>
    <dbReference type="NCBI Taxonomy" id="79012"/>
    <lineage>
        <taxon>Eukaryota</taxon>
        <taxon>Amoebozoa</taxon>
        <taxon>Evosea</taxon>
        <taxon>Eumycetozoa</taxon>
        <taxon>Dictyostelia</taxon>
        <taxon>Dictyosteliales</taxon>
        <taxon>Dictyosteliaceae</taxon>
        <taxon>Dictyostelium</taxon>
    </lineage>
</organism>
<evidence type="ECO:0000256" key="1">
    <source>
        <dbReference type="SAM" id="MobiDB-lite"/>
    </source>
</evidence>
<feature type="region of interest" description="Disordered" evidence="1">
    <location>
        <begin position="226"/>
        <end position="278"/>
    </location>
</feature>
<gene>
    <name evidence="3" type="ORF">RB653_007114</name>
</gene>
<proteinExistence type="predicted"/>
<keyword evidence="2" id="KW-0472">Membrane</keyword>
<accession>A0AAN7TV49</accession>
<feature type="compositionally biased region" description="Low complexity" evidence="1">
    <location>
        <begin position="242"/>
        <end position="253"/>
    </location>
</feature>
<evidence type="ECO:0008006" key="5">
    <source>
        <dbReference type="Google" id="ProtNLM"/>
    </source>
</evidence>
<evidence type="ECO:0000313" key="3">
    <source>
        <dbReference type="EMBL" id="KAK5575978.1"/>
    </source>
</evidence>
<evidence type="ECO:0000313" key="4">
    <source>
        <dbReference type="Proteomes" id="UP001344447"/>
    </source>
</evidence>
<sequence length="278" mass="32263">MQPQKFIYPTSSPYQVIIKSKRIGYLKRRFQRDMPIELVPYISNEKYHKTIKYLENVSRYTYVGQIVSFIPSVVVGAIMFGIGEGKRHKNTDYTPIYWYIGIIILGISFIYILIALATIKSKYLKNLSYAVQKCHTEYTNEHGIGWTLKYVDFKNRKNRTRQKIWCELAIPNNANIQQPVPHPNPYGPNQTQQPSHYIPMNYYYSTQQPPNNNNSANQQQQYLYPGQGQQLGNGQPLPPPQQQMSNQPYYSYPNNTSVIPIDNQPMDNKASPVNLTKK</sequence>
<dbReference type="EMBL" id="JAVFKY010000005">
    <property type="protein sequence ID" value="KAK5575978.1"/>
    <property type="molecule type" value="Genomic_DNA"/>
</dbReference>
<feature type="transmembrane region" description="Helical" evidence="2">
    <location>
        <begin position="95"/>
        <end position="119"/>
    </location>
</feature>
<dbReference type="AlphaFoldDB" id="A0AAN7TV49"/>
<reference evidence="3 4" key="1">
    <citation type="submission" date="2023-11" db="EMBL/GenBank/DDBJ databases">
        <title>Dfirmibasis_genome.</title>
        <authorList>
            <person name="Edelbroek B."/>
            <person name="Kjellin J."/>
            <person name="Jerlstrom-Hultqvist J."/>
            <person name="Soderbom F."/>
        </authorList>
    </citation>
    <scope>NUCLEOTIDE SEQUENCE [LARGE SCALE GENOMIC DNA]</scope>
    <source>
        <strain evidence="3 4">TNS-C-14</strain>
    </source>
</reference>
<name>A0AAN7TV49_9MYCE</name>
<comment type="caution">
    <text evidence="3">The sequence shown here is derived from an EMBL/GenBank/DDBJ whole genome shotgun (WGS) entry which is preliminary data.</text>
</comment>
<protein>
    <recommendedName>
        <fullName evidence="5">Transmembrane protein</fullName>
    </recommendedName>
</protein>
<keyword evidence="2" id="KW-1133">Transmembrane helix</keyword>
<keyword evidence="4" id="KW-1185">Reference proteome</keyword>